<dbReference type="Gene3D" id="1.10.10.60">
    <property type="entry name" value="Homeodomain-like"/>
    <property type="match status" value="2"/>
</dbReference>
<protein>
    <submittedName>
        <fullName evidence="5">Helix-turn-helix domain-containing protein</fullName>
    </submittedName>
</protein>
<evidence type="ECO:0000256" key="1">
    <source>
        <dbReference type="ARBA" id="ARBA00023015"/>
    </source>
</evidence>
<name>A0A6L6LWH1_9FIRM</name>
<dbReference type="PANTHER" id="PTHR43280">
    <property type="entry name" value="ARAC-FAMILY TRANSCRIPTIONAL REGULATOR"/>
    <property type="match status" value="1"/>
</dbReference>
<dbReference type="Proteomes" id="UP000472755">
    <property type="component" value="Unassembled WGS sequence"/>
</dbReference>
<evidence type="ECO:0000256" key="2">
    <source>
        <dbReference type="ARBA" id="ARBA00023125"/>
    </source>
</evidence>
<feature type="domain" description="HTH araC/xylS-type" evidence="4">
    <location>
        <begin position="170"/>
        <end position="267"/>
    </location>
</feature>
<dbReference type="GO" id="GO:0043565">
    <property type="term" value="F:sequence-specific DNA binding"/>
    <property type="evidence" value="ECO:0007669"/>
    <property type="project" value="InterPro"/>
</dbReference>
<gene>
    <name evidence="5" type="ORF">GMD59_17740</name>
</gene>
<dbReference type="InterPro" id="IPR020449">
    <property type="entry name" value="Tscrpt_reg_AraC-type_HTH"/>
</dbReference>
<proteinExistence type="predicted"/>
<evidence type="ECO:0000313" key="5">
    <source>
        <dbReference type="EMBL" id="MTS29105.1"/>
    </source>
</evidence>
<dbReference type="SMART" id="SM00342">
    <property type="entry name" value="HTH_ARAC"/>
    <property type="match status" value="1"/>
</dbReference>
<dbReference type="Pfam" id="PF12833">
    <property type="entry name" value="HTH_18"/>
    <property type="match status" value="1"/>
</dbReference>
<sequence length="272" mass="31585">MPLPDHEENIPLKYLASVVGGSKRLVRCRHFNQNSDIWILDEHAHNFVELIYFLNGEAQVETSQGKTNLTLYDVLIHPSNVKHHEFVDLHMRQEIINLGVEVESDFDMGDSFVLKDNTGNIRRIFRMLDYHFNASDLMHEELENQLLRLLFIYLQKSAHEQLCSEYSIIDRVVEYVQENYRSSLSVKELADYAHVSESYLSRLMSSHIGIPPMKYVNTIRIENAKQALKSDTPIAQIAALVGFMEQKYFSTVFKRETGLTPSEYRSRIRTAD</sequence>
<dbReference type="InterPro" id="IPR018062">
    <property type="entry name" value="HTH_AraC-typ_CS"/>
</dbReference>
<reference evidence="5 6" key="1">
    <citation type="journal article" date="2019" name="Nat. Med.">
        <title>A library of human gut bacterial isolates paired with longitudinal multiomics data enables mechanistic microbiome research.</title>
        <authorList>
            <person name="Poyet M."/>
            <person name="Groussin M."/>
            <person name="Gibbons S.M."/>
            <person name="Avila-Pacheco J."/>
            <person name="Jiang X."/>
            <person name="Kearney S.M."/>
            <person name="Perrotta A.R."/>
            <person name="Berdy B."/>
            <person name="Zhao S."/>
            <person name="Lieberman T.D."/>
            <person name="Swanson P.K."/>
            <person name="Smith M."/>
            <person name="Roesemann S."/>
            <person name="Alexander J.E."/>
            <person name="Rich S.A."/>
            <person name="Livny J."/>
            <person name="Vlamakis H."/>
            <person name="Clish C."/>
            <person name="Bullock K."/>
            <person name="Deik A."/>
            <person name="Scott J."/>
            <person name="Pierce K.A."/>
            <person name="Xavier R.J."/>
            <person name="Alm E.J."/>
        </authorList>
    </citation>
    <scope>NUCLEOTIDE SEQUENCE [LARGE SCALE GENOMIC DNA]</scope>
    <source>
        <strain evidence="5 6">BIOML-A4</strain>
    </source>
</reference>
<accession>A0A6L6LWH1</accession>
<keyword evidence="1" id="KW-0805">Transcription regulation</keyword>
<dbReference type="EMBL" id="WMZU01000050">
    <property type="protein sequence ID" value="MTS29105.1"/>
    <property type="molecule type" value="Genomic_DNA"/>
</dbReference>
<dbReference type="PRINTS" id="PR00032">
    <property type="entry name" value="HTHARAC"/>
</dbReference>
<keyword evidence="2" id="KW-0238">DNA-binding</keyword>
<evidence type="ECO:0000313" key="6">
    <source>
        <dbReference type="Proteomes" id="UP000472755"/>
    </source>
</evidence>
<dbReference type="GO" id="GO:0003700">
    <property type="term" value="F:DNA-binding transcription factor activity"/>
    <property type="evidence" value="ECO:0007669"/>
    <property type="project" value="InterPro"/>
</dbReference>
<dbReference type="AlphaFoldDB" id="A0A6L6LWH1"/>
<dbReference type="PANTHER" id="PTHR43280:SF28">
    <property type="entry name" value="HTH-TYPE TRANSCRIPTIONAL ACTIVATOR RHAS"/>
    <property type="match status" value="1"/>
</dbReference>
<dbReference type="SUPFAM" id="SSF46689">
    <property type="entry name" value="Homeodomain-like"/>
    <property type="match status" value="2"/>
</dbReference>
<organism evidence="5 6">
    <name type="scientific">Ruthenibacterium lactatiformans</name>
    <dbReference type="NCBI Taxonomy" id="1550024"/>
    <lineage>
        <taxon>Bacteria</taxon>
        <taxon>Bacillati</taxon>
        <taxon>Bacillota</taxon>
        <taxon>Clostridia</taxon>
        <taxon>Eubacteriales</taxon>
        <taxon>Oscillospiraceae</taxon>
        <taxon>Ruthenibacterium</taxon>
    </lineage>
</organism>
<keyword evidence="3" id="KW-0804">Transcription</keyword>
<evidence type="ECO:0000256" key="3">
    <source>
        <dbReference type="ARBA" id="ARBA00023163"/>
    </source>
</evidence>
<dbReference type="PROSITE" id="PS00041">
    <property type="entry name" value="HTH_ARAC_FAMILY_1"/>
    <property type="match status" value="1"/>
</dbReference>
<dbReference type="PROSITE" id="PS01124">
    <property type="entry name" value="HTH_ARAC_FAMILY_2"/>
    <property type="match status" value="1"/>
</dbReference>
<comment type="caution">
    <text evidence="5">The sequence shown here is derived from an EMBL/GenBank/DDBJ whole genome shotgun (WGS) entry which is preliminary data.</text>
</comment>
<dbReference type="InterPro" id="IPR018060">
    <property type="entry name" value="HTH_AraC"/>
</dbReference>
<evidence type="ECO:0000259" key="4">
    <source>
        <dbReference type="PROSITE" id="PS01124"/>
    </source>
</evidence>
<dbReference type="InterPro" id="IPR009057">
    <property type="entry name" value="Homeodomain-like_sf"/>
</dbReference>